<keyword evidence="1" id="KW-0805">Transcription regulation</keyword>
<dbReference type="GO" id="GO:0003677">
    <property type="term" value="F:DNA binding"/>
    <property type="evidence" value="ECO:0007669"/>
    <property type="project" value="UniProtKB-KW"/>
</dbReference>
<dbReference type="InterPro" id="IPR014710">
    <property type="entry name" value="RmlC-like_jellyroll"/>
</dbReference>
<dbReference type="KEGG" id="pzh:CX676_00470"/>
<gene>
    <name evidence="6" type="ORF">CX676_00470</name>
</gene>
<reference evidence="6 7" key="1">
    <citation type="journal article" date="2013" name="Antonie Van Leeuwenhoek">
        <title>Paracoccus zhejiangensis sp. nov., isolated from activated sludge in wastewater-treatment system.</title>
        <authorList>
            <person name="Wu Z.G."/>
            <person name="Zhang D.F."/>
            <person name="Liu Y.L."/>
            <person name="Wang F."/>
            <person name="Jiang X."/>
            <person name="Li C."/>
            <person name="Li S.P."/>
            <person name="Hong Q."/>
            <person name="Li W.J."/>
        </authorList>
    </citation>
    <scope>NUCLEOTIDE SEQUENCE [LARGE SCALE GENOMIC DNA]</scope>
    <source>
        <strain evidence="6 7">J6</strain>
    </source>
</reference>
<dbReference type="PROSITE" id="PS51063">
    <property type="entry name" value="HTH_CRP_2"/>
    <property type="match status" value="1"/>
</dbReference>
<dbReference type="GO" id="GO:0005829">
    <property type="term" value="C:cytosol"/>
    <property type="evidence" value="ECO:0007669"/>
    <property type="project" value="TreeGrafter"/>
</dbReference>
<dbReference type="InterPro" id="IPR000595">
    <property type="entry name" value="cNMP-bd_dom"/>
</dbReference>
<feature type="domain" description="Cyclic nucleotide-binding" evidence="4">
    <location>
        <begin position="18"/>
        <end position="120"/>
    </location>
</feature>
<dbReference type="RefSeq" id="WP_101750865.1">
    <property type="nucleotide sequence ID" value="NZ_CP025430.1"/>
</dbReference>
<dbReference type="SUPFAM" id="SSF46785">
    <property type="entry name" value="Winged helix' DNA-binding domain"/>
    <property type="match status" value="1"/>
</dbReference>
<dbReference type="PANTHER" id="PTHR24567">
    <property type="entry name" value="CRP FAMILY TRANSCRIPTIONAL REGULATORY PROTEIN"/>
    <property type="match status" value="1"/>
</dbReference>
<dbReference type="PROSITE" id="PS50042">
    <property type="entry name" value="CNMP_BINDING_3"/>
    <property type="match status" value="1"/>
</dbReference>
<keyword evidence="2" id="KW-0238">DNA-binding</keyword>
<dbReference type="InterPro" id="IPR050397">
    <property type="entry name" value="Env_Response_Regulators"/>
</dbReference>
<dbReference type="InterPro" id="IPR018490">
    <property type="entry name" value="cNMP-bd_dom_sf"/>
</dbReference>
<dbReference type="CDD" id="cd00038">
    <property type="entry name" value="CAP_ED"/>
    <property type="match status" value="1"/>
</dbReference>
<evidence type="ECO:0000256" key="3">
    <source>
        <dbReference type="ARBA" id="ARBA00023163"/>
    </source>
</evidence>
<dbReference type="PANTHER" id="PTHR24567:SF74">
    <property type="entry name" value="HTH-TYPE TRANSCRIPTIONAL REGULATOR ARCR"/>
    <property type="match status" value="1"/>
</dbReference>
<evidence type="ECO:0000259" key="4">
    <source>
        <dbReference type="PROSITE" id="PS50042"/>
    </source>
</evidence>
<evidence type="ECO:0000259" key="5">
    <source>
        <dbReference type="PROSITE" id="PS51063"/>
    </source>
</evidence>
<dbReference type="Pfam" id="PF00027">
    <property type="entry name" value="cNMP_binding"/>
    <property type="match status" value="1"/>
</dbReference>
<dbReference type="SMART" id="SM00100">
    <property type="entry name" value="cNMP"/>
    <property type="match status" value="1"/>
</dbReference>
<name>A0A2H5EU46_9RHOB</name>
<evidence type="ECO:0000256" key="2">
    <source>
        <dbReference type="ARBA" id="ARBA00023125"/>
    </source>
</evidence>
<dbReference type="EMBL" id="CP025430">
    <property type="protein sequence ID" value="AUH62821.1"/>
    <property type="molecule type" value="Genomic_DNA"/>
</dbReference>
<dbReference type="PROSITE" id="PS00889">
    <property type="entry name" value="CNMP_BINDING_2"/>
    <property type="match status" value="1"/>
</dbReference>
<evidence type="ECO:0000256" key="1">
    <source>
        <dbReference type="ARBA" id="ARBA00023015"/>
    </source>
</evidence>
<keyword evidence="7" id="KW-1185">Reference proteome</keyword>
<dbReference type="AlphaFoldDB" id="A0A2H5EU46"/>
<feature type="domain" description="HTH crp-type" evidence="5">
    <location>
        <begin position="152"/>
        <end position="226"/>
    </location>
</feature>
<evidence type="ECO:0000313" key="6">
    <source>
        <dbReference type="EMBL" id="AUH62821.1"/>
    </source>
</evidence>
<organism evidence="6 7">
    <name type="scientific">Paracoccus zhejiangensis</name>
    <dbReference type="NCBI Taxonomy" id="1077935"/>
    <lineage>
        <taxon>Bacteria</taxon>
        <taxon>Pseudomonadati</taxon>
        <taxon>Pseudomonadota</taxon>
        <taxon>Alphaproteobacteria</taxon>
        <taxon>Rhodobacterales</taxon>
        <taxon>Paracoccaceae</taxon>
        <taxon>Paracoccus</taxon>
    </lineage>
</organism>
<dbReference type="Gene3D" id="2.60.120.10">
    <property type="entry name" value="Jelly Rolls"/>
    <property type="match status" value="1"/>
</dbReference>
<keyword evidence="3" id="KW-0804">Transcription</keyword>
<dbReference type="Proteomes" id="UP000234530">
    <property type="component" value="Chromosome"/>
</dbReference>
<protein>
    <submittedName>
        <fullName evidence="6">Crp/Fnr family transcriptional regulator</fullName>
    </submittedName>
</protein>
<dbReference type="InterPro" id="IPR036390">
    <property type="entry name" value="WH_DNA-bd_sf"/>
</dbReference>
<dbReference type="SUPFAM" id="SSF51206">
    <property type="entry name" value="cAMP-binding domain-like"/>
    <property type="match status" value="1"/>
</dbReference>
<dbReference type="InterPro" id="IPR036388">
    <property type="entry name" value="WH-like_DNA-bd_sf"/>
</dbReference>
<accession>A0A2H5EU46</accession>
<dbReference type="InterPro" id="IPR018488">
    <property type="entry name" value="cNMP-bd_CS"/>
</dbReference>
<dbReference type="Gene3D" id="1.10.10.10">
    <property type="entry name" value="Winged helix-like DNA-binding domain superfamily/Winged helix DNA-binding domain"/>
    <property type="match status" value="1"/>
</dbReference>
<dbReference type="InterPro" id="IPR012318">
    <property type="entry name" value="HTH_CRP"/>
</dbReference>
<evidence type="ECO:0000313" key="7">
    <source>
        <dbReference type="Proteomes" id="UP000234530"/>
    </source>
</evidence>
<sequence>MTAPDGKSSADLLADFPLLSGLPKDARAALAERMHIRHWSAGTILFQRGDPGDHLIAVTSGLIRVQLTTPQGRQVILRQFETGDILGEIAIIDGDPRSAEAVAVSDAAGLILPRAHFLSVARRMPVLYEVLARYFCRLLRDTNFQIESIALYDLQARLVRFLLFSLEQQSGGDTPAFMELHLKVNQTDLSAFLGASRPKVNQAMQALLALGVVQRKGDALICDLAGLRALSEPE</sequence>
<proteinExistence type="predicted"/>
<dbReference type="OrthoDB" id="3525895at2"/>
<dbReference type="Pfam" id="PF13545">
    <property type="entry name" value="HTH_Crp_2"/>
    <property type="match status" value="1"/>
</dbReference>
<dbReference type="GO" id="GO:0003700">
    <property type="term" value="F:DNA-binding transcription factor activity"/>
    <property type="evidence" value="ECO:0007669"/>
    <property type="project" value="TreeGrafter"/>
</dbReference>